<sequence length="467" mass="51059">MAEFLENNLTTQGLILPHVLPASAVIKTRCSQSLSVKTKGRRLGADTHTHKQAFVPNSQAWYSGPDRTLVVVAVAVQQLTGGARNSYLWTGIIVAGWQEFKGSSLPCIGLPEVTCAIQPFTGRRHPASQWPVAFPDPIFGFQSSVGQPQSSLVSPAPPREPENVPCDAAVREQPTCLEDEKQRADYLELTNSAEEERLLLVEPCIKDASSSADRSRPTSEARGHVQVNTLHESCLELDSLSLDCPSTSQAADVNYLHDYSSDVDFSFSFDVPTLPDKPTLVDCLKVQITATMNSCPNNSPPSSPLSPPISQSSSSLFSVSPQNASLLVRALSKSDDSRHCYFIHLTLRPLFADDVIPGSCLRKLPRLVNGIPLGAGFLSRDQLSEIKWRLVEGGHSNLTFISTPLLREEAEESKNCLRDRLAKQAPAIFGDMTVKASLVLSRCLDIEEDFVLNDIAVNLEEGLHFRD</sequence>
<organism evidence="1 2">
    <name type="scientific">Aplysia californica</name>
    <name type="common">California sea hare</name>
    <dbReference type="NCBI Taxonomy" id="6500"/>
    <lineage>
        <taxon>Eukaryota</taxon>
        <taxon>Metazoa</taxon>
        <taxon>Spiralia</taxon>
        <taxon>Lophotrochozoa</taxon>
        <taxon>Mollusca</taxon>
        <taxon>Gastropoda</taxon>
        <taxon>Heterobranchia</taxon>
        <taxon>Euthyneura</taxon>
        <taxon>Tectipleura</taxon>
        <taxon>Aplysiida</taxon>
        <taxon>Aplysioidea</taxon>
        <taxon>Aplysiidae</taxon>
        <taxon>Aplysia</taxon>
    </lineage>
</organism>
<dbReference type="RefSeq" id="XP_005111666.1">
    <property type="nucleotide sequence ID" value="XM_005111609.3"/>
</dbReference>
<accession>A0ABM0K8Y1</accession>
<reference evidence="2" key="1">
    <citation type="submission" date="2025-08" db="UniProtKB">
        <authorList>
            <consortium name="RefSeq"/>
        </authorList>
    </citation>
    <scope>IDENTIFICATION</scope>
</reference>
<dbReference type="GeneID" id="101858077"/>
<evidence type="ECO:0000313" key="1">
    <source>
        <dbReference type="Proteomes" id="UP000694888"/>
    </source>
</evidence>
<dbReference type="Proteomes" id="UP000694888">
    <property type="component" value="Unplaced"/>
</dbReference>
<name>A0ABM0K8Y1_APLCA</name>
<keyword evidence="1" id="KW-1185">Reference proteome</keyword>
<proteinExistence type="predicted"/>
<gene>
    <name evidence="2" type="primary">LOC101858077</name>
</gene>
<protein>
    <submittedName>
        <fullName evidence="2">Uncharacterized protein LOC101858077</fullName>
    </submittedName>
</protein>
<evidence type="ECO:0000313" key="2">
    <source>
        <dbReference type="RefSeq" id="XP_005111666.1"/>
    </source>
</evidence>